<dbReference type="SUPFAM" id="SSF52833">
    <property type="entry name" value="Thioredoxin-like"/>
    <property type="match status" value="1"/>
</dbReference>
<name>A0A8J3AHZ4_9BACI</name>
<dbReference type="InterPro" id="IPR050620">
    <property type="entry name" value="Thioredoxin_H-type-like"/>
</dbReference>
<accession>A0A8J3AHZ4</accession>
<dbReference type="Gene3D" id="3.40.30.10">
    <property type="entry name" value="Glutaredoxin"/>
    <property type="match status" value="1"/>
</dbReference>
<dbReference type="CDD" id="cd02947">
    <property type="entry name" value="TRX_family"/>
    <property type="match status" value="1"/>
</dbReference>
<reference evidence="3" key="1">
    <citation type="journal article" date="2019" name="Int. J. Syst. Evol. Microbiol.">
        <title>The Global Catalogue of Microorganisms (GCM) 10K type strain sequencing project: providing services to taxonomists for standard genome sequencing and annotation.</title>
        <authorList>
            <consortium name="The Broad Institute Genomics Platform"/>
            <consortium name="The Broad Institute Genome Sequencing Center for Infectious Disease"/>
            <person name="Wu L."/>
            <person name="Ma J."/>
        </authorList>
    </citation>
    <scope>NUCLEOTIDE SEQUENCE [LARGE SCALE GENOMIC DNA]</scope>
    <source>
        <strain evidence="3">CGMCC 1.14993</strain>
    </source>
</reference>
<dbReference type="Proteomes" id="UP000626244">
    <property type="component" value="Unassembled WGS sequence"/>
</dbReference>
<organism evidence="2 3">
    <name type="scientific">Gottfriedia solisilvae</name>
    <dbReference type="NCBI Taxonomy" id="1516104"/>
    <lineage>
        <taxon>Bacteria</taxon>
        <taxon>Bacillati</taxon>
        <taxon>Bacillota</taxon>
        <taxon>Bacilli</taxon>
        <taxon>Bacillales</taxon>
        <taxon>Bacillaceae</taxon>
        <taxon>Gottfriedia</taxon>
    </lineage>
</organism>
<dbReference type="PANTHER" id="PTHR10438">
    <property type="entry name" value="THIOREDOXIN"/>
    <property type="match status" value="1"/>
</dbReference>
<dbReference type="AlphaFoldDB" id="A0A8J3AHZ4"/>
<dbReference type="OrthoDB" id="7629852at2"/>
<keyword evidence="3" id="KW-1185">Reference proteome</keyword>
<proteinExistence type="predicted"/>
<dbReference type="PROSITE" id="PS51352">
    <property type="entry name" value="THIOREDOXIN_2"/>
    <property type="match status" value="1"/>
</dbReference>
<feature type="domain" description="Thioredoxin" evidence="1">
    <location>
        <begin position="1"/>
        <end position="105"/>
    </location>
</feature>
<gene>
    <name evidence="2" type="ORF">GCM10007380_00750</name>
</gene>
<evidence type="ECO:0000313" key="2">
    <source>
        <dbReference type="EMBL" id="GGI10031.1"/>
    </source>
</evidence>
<dbReference type="Pfam" id="PF00085">
    <property type="entry name" value="Thioredoxin"/>
    <property type="match status" value="1"/>
</dbReference>
<dbReference type="RefSeq" id="WP_088002623.1">
    <property type="nucleotide sequence ID" value="NZ_BMHB01000001.1"/>
</dbReference>
<dbReference type="InterPro" id="IPR036249">
    <property type="entry name" value="Thioredoxin-like_sf"/>
</dbReference>
<dbReference type="EMBL" id="BMHB01000001">
    <property type="protein sequence ID" value="GGI10031.1"/>
    <property type="molecule type" value="Genomic_DNA"/>
</dbReference>
<dbReference type="InterPro" id="IPR013766">
    <property type="entry name" value="Thioredoxin_domain"/>
</dbReference>
<evidence type="ECO:0000259" key="1">
    <source>
        <dbReference type="PROSITE" id="PS51352"/>
    </source>
</evidence>
<protein>
    <submittedName>
        <fullName evidence="2">Thiol reductase thioredoxin</fullName>
    </submittedName>
</protein>
<dbReference type="PANTHER" id="PTHR10438:SF468">
    <property type="entry name" value="THIOREDOXIN-1-RELATED"/>
    <property type="match status" value="1"/>
</dbReference>
<sequence length="105" mass="12433">MEKITSVEQFEQARQGENVVFQFSADWCPDCRFLDMFFQEIIDENSDFTFYYVDRDQFIEVCQELDIFGIPSFVAFNKGVEIGRYVNKDRKTKEQVEEFLAGLRG</sequence>
<comment type="caution">
    <text evidence="2">The sequence shown here is derived from an EMBL/GenBank/DDBJ whole genome shotgun (WGS) entry which is preliminary data.</text>
</comment>
<evidence type="ECO:0000313" key="3">
    <source>
        <dbReference type="Proteomes" id="UP000626244"/>
    </source>
</evidence>